<dbReference type="PANTHER" id="PTHR43369:SF2">
    <property type="entry name" value="PHOSPHORIBOSYLGLYCINAMIDE FORMYLTRANSFERASE"/>
    <property type="match status" value="1"/>
</dbReference>
<evidence type="ECO:0000256" key="1">
    <source>
        <dbReference type="ARBA" id="ARBA00005054"/>
    </source>
</evidence>
<keyword evidence="2 4" id="KW-0808">Transferase</keyword>
<feature type="binding site" evidence="4">
    <location>
        <begin position="90"/>
        <end position="93"/>
    </location>
    <ligand>
        <name>(6R)-10-formyltetrahydrofolate</name>
        <dbReference type="ChEBI" id="CHEBI:195366"/>
    </ligand>
</feature>
<feature type="site" description="Raises pKa of active site His" evidence="4">
    <location>
        <position position="143"/>
    </location>
</feature>
<feature type="binding site" evidence="4">
    <location>
        <position position="105"/>
    </location>
    <ligand>
        <name>(6R)-10-formyltetrahydrofolate</name>
        <dbReference type="ChEBI" id="CHEBI:195366"/>
    </ligand>
</feature>
<comment type="similarity">
    <text evidence="4">Belongs to the GART family.</text>
</comment>
<comment type="caution">
    <text evidence="6">The sequence shown here is derived from an EMBL/GenBank/DDBJ whole genome shotgun (WGS) entry which is preliminary data.</text>
</comment>
<dbReference type="AlphaFoldDB" id="A0A9X3NPM2"/>
<feature type="domain" description="Formyl transferase N-terminal" evidence="5">
    <location>
        <begin position="4"/>
        <end position="180"/>
    </location>
</feature>
<feature type="binding site" evidence="4">
    <location>
        <position position="65"/>
    </location>
    <ligand>
        <name>(6R)-10-formyltetrahydrofolate</name>
        <dbReference type="ChEBI" id="CHEBI:195366"/>
    </ligand>
</feature>
<dbReference type="PANTHER" id="PTHR43369">
    <property type="entry name" value="PHOSPHORIBOSYLGLYCINAMIDE FORMYLTRANSFERASE"/>
    <property type="match status" value="1"/>
</dbReference>
<dbReference type="FunFam" id="3.40.50.170:FF:000008">
    <property type="entry name" value="Phosphoribosylglycinamide formyltransferase"/>
    <property type="match status" value="1"/>
</dbReference>
<evidence type="ECO:0000313" key="7">
    <source>
        <dbReference type="Proteomes" id="UP001140076"/>
    </source>
</evidence>
<keyword evidence="3 4" id="KW-0658">Purine biosynthesis</keyword>
<sequence>MSARVVVLISGTGSNMAALLDAAADHLYGAEVVAVGSDRDAPGLALAERAGVATFTVRFADHPDRARWDAALSERIAAFSPDLVVSAGFMRLLGPAVLDRHTVINTHPALLPAFPGTHAVRDALAYGVRITGATVHFVDSGVDTGPVIDQVAVPVLPGDDAASLHERIKTVERRMLVDVVGRLAREGWTVEDRHVRLGSVEPGPSPSPGYVAEENR</sequence>
<dbReference type="Gene3D" id="3.40.50.170">
    <property type="entry name" value="Formyl transferase, N-terminal domain"/>
    <property type="match status" value="1"/>
</dbReference>
<dbReference type="HAMAP" id="MF_01930">
    <property type="entry name" value="PurN"/>
    <property type="match status" value="1"/>
</dbReference>
<dbReference type="InterPro" id="IPR004607">
    <property type="entry name" value="GART"/>
</dbReference>
<reference evidence="6" key="1">
    <citation type="submission" date="2021-10" db="EMBL/GenBank/DDBJ databases">
        <title>Streptomonospora sp. nov., isolated from mangrove soil.</title>
        <authorList>
            <person name="Chen X."/>
            <person name="Ge X."/>
            <person name="Liu W."/>
        </authorList>
    </citation>
    <scope>NUCLEOTIDE SEQUENCE</scope>
    <source>
        <strain evidence="6">S1-112</strain>
    </source>
</reference>
<dbReference type="Pfam" id="PF00551">
    <property type="entry name" value="Formyl_trans_N"/>
    <property type="match status" value="1"/>
</dbReference>
<dbReference type="EMBL" id="JAJAQC010000065">
    <property type="protein sequence ID" value="MDA0567577.1"/>
    <property type="molecule type" value="Genomic_DNA"/>
</dbReference>
<evidence type="ECO:0000259" key="5">
    <source>
        <dbReference type="Pfam" id="PF00551"/>
    </source>
</evidence>
<dbReference type="GO" id="GO:0005829">
    <property type="term" value="C:cytosol"/>
    <property type="evidence" value="ECO:0007669"/>
    <property type="project" value="TreeGrafter"/>
</dbReference>
<gene>
    <name evidence="4 6" type="primary">purN</name>
    <name evidence="6" type="ORF">LG943_25120</name>
</gene>
<dbReference type="NCBIfam" id="TIGR00639">
    <property type="entry name" value="PurN"/>
    <property type="match status" value="1"/>
</dbReference>
<comment type="function">
    <text evidence="4">Catalyzes the transfer of a formyl group from 10-formyltetrahydrofolate to 5-phospho-ribosyl-glycinamide (GAR), producing 5-phospho-ribosyl-N-formylglycinamide (FGAR) and tetrahydrofolate.</text>
</comment>
<proteinExistence type="inferred from homology"/>
<name>A0A9X3NPM2_9ACTN</name>
<organism evidence="6 7">
    <name type="scientific">Streptomonospora mangrovi</name>
    <dbReference type="NCBI Taxonomy" id="2883123"/>
    <lineage>
        <taxon>Bacteria</taxon>
        <taxon>Bacillati</taxon>
        <taxon>Actinomycetota</taxon>
        <taxon>Actinomycetes</taxon>
        <taxon>Streptosporangiales</taxon>
        <taxon>Nocardiopsidaceae</taxon>
        <taxon>Streptomonospora</taxon>
    </lineage>
</organism>
<dbReference type="RefSeq" id="WP_270074851.1">
    <property type="nucleotide sequence ID" value="NZ_JAJAQC010000065.1"/>
</dbReference>
<dbReference type="GO" id="GO:0006189">
    <property type="term" value="P:'de novo' IMP biosynthetic process"/>
    <property type="evidence" value="ECO:0007669"/>
    <property type="project" value="UniProtKB-UniRule"/>
</dbReference>
<dbReference type="Proteomes" id="UP001140076">
    <property type="component" value="Unassembled WGS sequence"/>
</dbReference>
<dbReference type="InterPro" id="IPR002376">
    <property type="entry name" value="Formyl_transf_N"/>
</dbReference>
<protein>
    <recommendedName>
        <fullName evidence="4">Phosphoribosylglycinamide formyltransferase</fullName>
        <ecNumber evidence="4">2.1.2.2</ecNumber>
    </recommendedName>
    <alternativeName>
        <fullName evidence="4">5'-phosphoribosylglycinamide transformylase</fullName>
    </alternativeName>
    <alternativeName>
        <fullName evidence="4">GAR transformylase</fullName>
        <shortName evidence="4">GART</shortName>
    </alternativeName>
</protein>
<dbReference type="SUPFAM" id="SSF53328">
    <property type="entry name" value="Formyltransferase"/>
    <property type="match status" value="1"/>
</dbReference>
<accession>A0A9X3NPM2</accession>
<evidence type="ECO:0000256" key="3">
    <source>
        <dbReference type="ARBA" id="ARBA00022755"/>
    </source>
</evidence>
<keyword evidence="7" id="KW-1185">Reference proteome</keyword>
<evidence type="ECO:0000256" key="4">
    <source>
        <dbReference type="HAMAP-Rule" id="MF_01930"/>
    </source>
</evidence>
<feature type="binding site" evidence="4">
    <location>
        <begin position="13"/>
        <end position="15"/>
    </location>
    <ligand>
        <name>N(1)-(5-phospho-beta-D-ribosyl)glycinamide</name>
        <dbReference type="ChEBI" id="CHEBI:143788"/>
    </ligand>
</feature>
<evidence type="ECO:0000313" key="6">
    <source>
        <dbReference type="EMBL" id="MDA0567577.1"/>
    </source>
</evidence>
<comment type="pathway">
    <text evidence="1 4">Purine metabolism; IMP biosynthesis via de novo pathway; N(2)-formyl-N(1)-(5-phospho-D-ribosyl)glycinamide from N(1)-(5-phospho-D-ribosyl)glycinamide (10-formyl THF route): step 1/1.</text>
</comment>
<dbReference type="InterPro" id="IPR036477">
    <property type="entry name" value="Formyl_transf_N_sf"/>
</dbReference>
<dbReference type="CDD" id="cd08645">
    <property type="entry name" value="FMT_core_GART"/>
    <property type="match status" value="1"/>
</dbReference>
<dbReference type="EC" id="2.1.2.2" evidence="4"/>
<comment type="catalytic activity">
    <reaction evidence="4">
        <text>N(1)-(5-phospho-beta-D-ribosyl)glycinamide + (6R)-10-formyltetrahydrofolate = N(2)-formyl-N(1)-(5-phospho-beta-D-ribosyl)glycinamide + (6S)-5,6,7,8-tetrahydrofolate + H(+)</text>
        <dbReference type="Rhea" id="RHEA:15053"/>
        <dbReference type="ChEBI" id="CHEBI:15378"/>
        <dbReference type="ChEBI" id="CHEBI:57453"/>
        <dbReference type="ChEBI" id="CHEBI:143788"/>
        <dbReference type="ChEBI" id="CHEBI:147286"/>
        <dbReference type="ChEBI" id="CHEBI:195366"/>
        <dbReference type="EC" id="2.1.2.2"/>
    </reaction>
</comment>
<dbReference type="GO" id="GO:0004644">
    <property type="term" value="F:phosphoribosylglycinamide formyltransferase activity"/>
    <property type="evidence" value="ECO:0007669"/>
    <property type="project" value="UniProtKB-UniRule"/>
</dbReference>
<evidence type="ECO:0000256" key="2">
    <source>
        <dbReference type="ARBA" id="ARBA00022679"/>
    </source>
</evidence>
<feature type="active site" description="Proton donor" evidence="4">
    <location>
        <position position="107"/>
    </location>
</feature>